<dbReference type="Proteomes" id="UP001318682">
    <property type="component" value="Chromosome"/>
</dbReference>
<gene>
    <name evidence="2" type="ORF">ROLI_040650</name>
</gene>
<evidence type="ECO:0000313" key="2">
    <source>
        <dbReference type="EMBL" id="WVX50964.1"/>
    </source>
</evidence>
<accession>A0ABZ2C277</accession>
<dbReference type="EMBL" id="CP143423">
    <property type="protein sequence ID" value="WVX50964.1"/>
    <property type="molecule type" value="Genomic_DNA"/>
</dbReference>
<evidence type="ECO:0000256" key="1">
    <source>
        <dbReference type="SAM" id="MobiDB-lite"/>
    </source>
</evidence>
<reference evidence="2 3" key="1">
    <citation type="submission" date="2015-07" db="EMBL/GenBank/DDBJ databases">
        <authorList>
            <person name="Voget S."/>
            <person name="Dogs M."/>
            <person name="Brinkhoff T.H."/>
            <person name="Daniel R."/>
        </authorList>
    </citation>
    <scope>NUCLEOTIDE SEQUENCE [LARGE SCALE GENOMIC DNA]</scope>
    <source>
        <strain evidence="2 3">B14</strain>
    </source>
</reference>
<organism evidence="2 3">
    <name type="scientific">Roseobacter fucihabitans</name>
    <dbReference type="NCBI Taxonomy" id="1537242"/>
    <lineage>
        <taxon>Bacteria</taxon>
        <taxon>Pseudomonadati</taxon>
        <taxon>Pseudomonadota</taxon>
        <taxon>Alphaproteobacteria</taxon>
        <taxon>Rhodobacterales</taxon>
        <taxon>Roseobacteraceae</taxon>
        <taxon>Roseobacter</taxon>
    </lineage>
</organism>
<proteinExistence type="predicted"/>
<feature type="region of interest" description="Disordered" evidence="1">
    <location>
        <begin position="159"/>
        <end position="190"/>
    </location>
</feature>
<reference evidence="3" key="2">
    <citation type="submission" date="2024-01" db="EMBL/GenBank/DDBJ databases">
        <title>Roseobacter fucihabitans sp. nov., isolated from the brown alga Fucus spiralis.</title>
        <authorList>
            <person name="Hahnke S."/>
            <person name="Berger M."/>
            <person name="Schlingloff A."/>
            <person name="Athale I."/>
            <person name="Neumann-Schaal M."/>
            <person name="Adenaya A."/>
            <person name="Poehlein A."/>
            <person name="Daniel R."/>
            <person name="Pertersen J."/>
            <person name="Brinkhoff T."/>
        </authorList>
    </citation>
    <scope>NUCLEOTIDE SEQUENCE [LARGE SCALE GENOMIC DNA]</scope>
    <source>
        <strain evidence="3">B14</strain>
    </source>
</reference>
<evidence type="ECO:0000313" key="3">
    <source>
        <dbReference type="Proteomes" id="UP001318682"/>
    </source>
</evidence>
<name>A0ABZ2C277_9RHOB</name>
<dbReference type="RefSeq" id="WP_222869467.1">
    <property type="nucleotide sequence ID" value="NZ_CP143423.1"/>
</dbReference>
<protein>
    <recommendedName>
        <fullName evidence="4">Transposase</fullName>
    </recommendedName>
</protein>
<sequence length="280" mass="32085">MPIVSSHQLAELIDVVSNLPPDRLADVEAALGDARRRAEASTEVGGAAHKRACPHCGGVESIRWGKCRTGIHRWRCKSCDKTWTGRTGTAIARIHRPGFLLDIVRNMMGNAPLSCRKRANDLKLSRHTVWRWRMMILDKRDVAPSCLLQGIVETDETRHRESRKGSREWVRHFREPAQHPAPPRKRWKDWGRKGPPGNVSMAWWEHVLATTDRSGALMLKHMPDKTLPRSTRLWCLWQQLMQCCCLMALRNTRKSQRCGNLATKCSSLEDGHRRHQPHIT</sequence>
<keyword evidence="3" id="KW-1185">Reference proteome</keyword>
<evidence type="ECO:0008006" key="4">
    <source>
        <dbReference type="Google" id="ProtNLM"/>
    </source>
</evidence>
<feature type="compositionally biased region" description="Basic and acidic residues" evidence="1">
    <location>
        <begin position="159"/>
        <end position="177"/>
    </location>
</feature>